<dbReference type="GO" id="GO:0004497">
    <property type="term" value="F:monooxygenase activity"/>
    <property type="evidence" value="ECO:0007669"/>
    <property type="project" value="InterPro"/>
</dbReference>
<evidence type="ECO:0008006" key="4">
    <source>
        <dbReference type="Google" id="ProtNLM"/>
    </source>
</evidence>
<dbReference type="Proteomes" id="UP001302745">
    <property type="component" value="Unassembled WGS sequence"/>
</dbReference>
<organism evidence="2 3">
    <name type="scientific">Chaetomidium leptoderma</name>
    <dbReference type="NCBI Taxonomy" id="669021"/>
    <lineage>
        <taxon>Eukaryota</taxon>
        <taxon>Fungi</taxon>
        <taxon>Dikarya</taxon>
        <taxon>Ascomycota</taxon>
        <taxon>Pezizomycotina</taxon>
        <taxon>Sordariomycetes</taxon>
        <taxon>Sordariomycetidae</taxon>
        <taxon>Sordariales</taxon>
        <taxon>Chaetomiaceae</taxon>
        <taxon>Chaetomidium</taxon>
    </lineage>
</organism>
<proteinExistence type="predicted"/>
<gene>
    <name evidence="2" type="ORF">C8A00DRAFT_18357</name>
</gene>
<evidence type="ECO:0000256" key="1">
    <source>
        <dbReference type="SAM" id="SignalP"/>
    </source>
</evidence>
<name>A0AAN6ZU12_9PEZI</name>
<reference evidence="2" key="1">
    <citation type="journal article" date="2023" name="Mol. Phylogenet. Evol.">
        <title>Genome-scale phylogeny and comparative genomics of the fungal order Sordariales.</title>
        <authorList>
            <person name="Hensen N."/>
            <person name="Bonometti L."/>
            <person name="Westerberg I."/>
            <person name="Brannstrom I.O."/>
            <person name="Guillou S."/>
            <person name="Cros-Aarteil S."/>
            <person name="Calhoun S."/>
            <person name="Haridas S."/>
            <person name="Kuo A."/>
            <person name="Mondo S."/>
            <person name="Pangilinan J."/>
            <person name="Riley R."/>
            <person name="LaButti K."/>
            <person name="Andreopoulos B."/>
            <person name="Lipzen A."/>
            <person name="Chen C."/>
            <person name="Yan M."/>
            <person name="Daum C."/>
            <person name="Ng V."/>
            <person name="Clum A."/>
            <person name="Steindorff A."/>
            <person name="Ohm R.A."/>
            <person name="Martin F."/>
            <person name="Silar P."/>
            <person name="Natvig D.O."/>
            <person name="Lalanne C."/>
            <person name="Gautier V."/>
            <person name="Ament-Velasquez S.L."/>
            <person name="Kruys A."/>
            <person name="Hutchinson M.I."/>
            <person name="Powell A.J."/>
            <person name="Barry K."/>
            <person name="Miller A.N."/>
            <person name="Grigoriev I.V."/>
            <person name="Debuchy R."/>
            <person name="Gladieux P."/>
            <person name="Hiltunen Thoren M."/>
            <person name="Johannesson H."/>
        </authorList>
    </citation>
    <scope>NUCLEOTIDE SEQUENCE</scope>
    <source>
        <strain evidence="2">CBS 538.74</strain>
    </source>
</reference>
<dbReference type="EMBL" id="MU857100">
    <property type="protein sequence ID" value="KAK4150069.1"/>
    <property type="molecule type" value="Genomic_DNA"/>
</dbReference>
<evidence type="ECO:0000313" key="3">
    <source>
        <dbReference type="Proteomes" id="UP001302745"/>
    </source>
</evidence>
<sequence length="75" mass="8634">GGGYWVCPGRHFGKMEIMLALALMVTKLDLEFVEWTNLDGTKADGPARDDRRYAGAIAMFPDRDMTLRWRRRRAC</sequence>
<dbReference type="Gene3D" id="1.10.630.10">
    <property type="entry name" value="Cytochrome P450"/>
    <property type="match status" value="1"/>
</dbReference>
<feature type="non-terminal residue" evidence="2">
    <location>
        <position position="1"/>
    </location>
</feature>
<evidence type="ECO:0000313" key="2">
    <source>
        <dbReference type="EMBL" id="KAK4150069.1"/>
    </source>
</evidence>
<feature type="signal peptide" evidence="1">
    <location>
        <begin position="1"/>
        <end position="30"/>
    </location>
</feature>
<feature type="chain" id="PRO_5042856074" description="Cytochrome P450" evidence="1">
    <location>
        <begin position="31"/>
        <end position="75"/>
    </location>
</feature>
<dbReference type="GO" id="GO:0005506">
    <property type="term" value="F:iron ion binding"/>
    <property type="evidence" value="ECO:0007669"/>
    <property type="project" value="InterPro"/>
</dbReference>
<dbReference type="InterPro" id="IPR036396">
    <property type="entry name" value="Cyt_P450_sf"/>
</dbReference>
<dbReference type="GO" id="GO:0020037">
    <property type="term" value="F:heme binding"/>
    <property type="evidence" value="ECO:0007669"/>
    <property type="project" value="InterPro"/>
</dbReference>
<keyword evidence="1" id="KW-0732">Signal</keyword>
<dbReference type="GO" id="GO:0016705">
    <property type="term" value="F:oxidoreductase activity, acting on paired donors, with incorporation or reduction of molecular oxygen"/>
    <property type="evidence" value="ECO:0007669"/>
    <property type="project" value="InterPro"/>
</dbReference>
<protein>
    <recommendedName>
        <fullName evidence="4">Cytochrome P450</fullName>
    </recommendedName>
</protein>
<accession>A0AAN6ZU12</accession>
<dbReference type="SUPFAM" id="SSF48264">
    <property type="entry name" value="Cytochrome P450"/>
    <property type="match status" value="1"/>
</dbReference>
<keyword evidence="3" id="KW-1185">Reference proteome</keyword>
<reference evidence="2" key="2">
    <citation type="submission" date="2023-05" db="EMBL/GenBank/DDBJ databases">
        <authorList>
            <consortium name="Lawrence Berkeley National Laboratory"/>
            <person name="Steindorff A."/>
            <person name="Hensen N."/>
            <person name="Bonometti L."/>
            <person name="Westerberg I."/>
            <person name="Brannstrom I.O."/>
            <person name="Guillou S."/>
            <person name="Cros-Aarteil S."/>
            <person name="Calhoun S."/>
            <person name="Haridas S."/>
            <person name="Kuo A."/>
            <person name="Mondo S."/>
            <person name="Pangilinan J."/>
            <person name="Riley R."/>
            <person name="Labutti K."/>
            <person name="Andreopoulos B."/>
            <person name="Lipzen A."/>
            <person name="Chen C."/>
            <person name="Yanf M."/>
            <person name="Daum C."/>
            <person name="Ng V."/>
            <person name="Clum A."/>
            <person name="Ohm R."/>
            <person name="Martin F."/>
            <person name="Silar P."/>
            <person name="Natvig D."/>
            <person name="Lalanne C."/>
            <person name="Gautier V."/>
            <person name="Ament-Velasquez S.L."/>
            <person name="Kruys A."/>
            <person name="Hutchinson M.I."/>
            <person name="Powell A.J."/>
            <person name="Barry K."/>
            <person name="Miller A.N."/>
            <person name="Grigoriev I.V."/>
            <person name="Debuchy R."/>
            <person name="Gladieux P."/>
            <person name="Thoren M.H."/>
            <person name="Johannesson H."/>
        </authorList>
    </citation>
    <scope>NUCLEOTIDE SEQUENCE</scope>
    <source>
        <strain evidence="2">CBS 538.74</strain>
    </source>
</reference>
<dbReference type="AlphaFoldDB" id="A0AAN6ZU12"/>
<comment type="caution">
    <text evidence="2">The sequence shown here is derived from an EMBL/GenBank/DDBJ whole genome shotgun (WGS) entry which is preliminary data.</text>
</comment>